<dbReference type="GO" id="GO:0046656">
    <property type="term" value="P:folic acid biosynthetic process"/>
    <property type="evidence" value="ECO:0007669"/>
    <property type="project" value="UniProtKB-KW"/>
</dbReference>
<keyword evidence="8" id="KW-0067">ATP-binding</keyword>
<keyword evidence="9" id="KW-0289">Folate biosynthesis</keyword>
<evidence type="ECO:0000256" key="1">
    <source>
        <dbReference type="ARBA" id="ARBA00005051"/>
    </source>
</evidence>
<dbReference type="InterPro" id="IPR035907">
    <property type="entry name" value="Hppk_sf"/>
</dbReference>
<keyword evidence="6" id="KW-0547">Nucleotide-binding</keyword>
<dbReference type="PANTHER" id="PTHR43071">
    <property type="entry name" value="2-AMINO-4-HYDROXY-6-HYDROXYMETHYLDIHYDROPTERIDINE PYROPHOSPHOKINASE"/>
    <property type="match status" value="1"/>
</dbReference>
<dbReference type="GO" id="GO:0016301">
    <property type="term" value="F:kinase activity"/>
    <property type="evidence" value="ECO:0007669"/>
    <property type="project" value="UniProtKB-KW"/>
</dbReference>
<evidence type="ECO:0000256" key="7">
    <source>
        <dbReference type="ARBA" id="ARBA00022777"/>
    </source>
</evidence>
<dbReference type="OrthoDB" id="9790168at2"/>
<dbReference type="GO" id="GO:0005524">
    <property type="term" value="F:ATP binding"/>
    <property type="evidence" value="ECO:0007669"/>
    <property type="project" value="UniProtKB-KW"/>
</dbReference>
<dbReference type="PANTHER" id="PTHR43071:SF1">
    <property type="entry name" value="2-AMINO-4-HYDROXY-6-HYDROXYMETHYLDIHYDROPTERIDINE PYROPHOSPHOKINASE"/>
    <property type="match status" value="1"/>
</dbReference>
<evidence type="ECO:0000256" key="10">
    <source>
        <dbReference type="ARBA" id="ARBA00029409"/>
    </source>
</evidence>
<comment type="caution">
    <text evidence="14">The sequence shown here is derived from an EMBL/GenBank/DDBJ whole genome shotgun (WGS) entry which is preliminary data.</text>
</comment>
<evidence type="ECO:0000259" key="13">
    <source>
        <dbReference type="Pfam" id="PF01288"/>
    </source>
</evidence>
<proteinExistence type="inferred from homology"/>
<dbReference type="AlphaFoldDB" id="A0A1Z9YYF3"/>
<feature type="domain" description="7,8-dihydro-6-hydroxymethylpterin-pyrophosphokinase" evidence="13">
    <location>
        <begin position="15"/>
        <end position="126"/>
    </location>
</feature>
<keyword evidence="15" id="KW-1185">Reference proteome</keyword>
<evidence type="ECO:0000256" key="3">
    <source>
        <dbReference type="ARBA" id="ARBA00013253"/>
    </source>
</evidence>
<name>A0A1Z9YYF3_9GAMM</name>
<dbReference type="SUPFAM" id="SSF55083">
    <property type="entry name" value="6-hydroxymethyl-7,8-dihydropterin pyrophosphokinase, HPPK"/>
    <property type="match status" value="1"/>
</dbReference>
<evidence type="ECO:0000313" key="15">
    <source>
        <dbReference type="Proteomes" id="UP000196536"/>
    </source>
</evidence>
<reference evidence="14 15" key="1">
    <citation type="submission" date="2017-05" db="EMBL/GenBank/DDBJ databases">
        <title>Acinetobacter populi ANC 5415 (= PBJ7), whole genome shotgun sequencing project.</title>
        <authorList>
            <person name="Nemec A."/>
            <person name="Radolfova-Krizova L."/>
        </authorList>
    </citation>
    <scope>NUCLEOTIDE SEQUENCE [LARGE SCALE GENOMIC DNA]</scope>
    <source>
        <strain evidence="14 15">PBJ7</strain>
    </source>
</reference>
<organism evidence="14 15">
    <name type="scientific">Acinetobacter populi</name>
    <dbReference type="NCBI Taxonomy" id="1582270"/>
    <lineage>
        <taxon>Bacteria</taxon>
        <taxon>Pseudomonadati</taxon>
        <taxon>Pseudomonadota</taxon>
        <taxon>Gammaproteobacteria</taxon>
        <taxon>Moraxellales</taxon>
        <taxon>Moraxellaceae</taxon>
        <taxon>Acinetobacter</taxon>
    </lineage>
</organism>
<evidence type="ECO:0000256" key="4">
    <source>
        <dbReference type="ARBA" id="ARBA00016218"/>
    </source>
</evidence>
<keyword evidence="5" id="KW-0808">Transferase</keyword>
<gene>
    <name evidence="14" type="ORF">CAP51_09485</name>
</gene>
<dbReference type="Gene3D" id="3.30.70.560">
    <property type="entry name" value="7,8-Dihydro-6-hydroxymethylpterin-pyrophosphokinase HPPK"/>
    <property type="match status" value="1"/>
</dbReference>
<evidence type="ECO:0000256" key="9">
    <source>
        <dbReference type="ARBA" id="ARBA00022909"/>
    </source>
</evidence>
<evidence type="ECO:0000256" key="8">
    <source>
        <dbReference type="ARBA" id="ARBA00022840"/>
    </source>
</evidence>
<evidence type="ECO:0000256" key="2">
    <source>
        <dbReference type="ARBA" id="ARBA00005810"/>
    </source>
</evidence>
<dbReference type="EMBL" id="NEXX01000003">
    <property type="protein sequence ID" value="OUY07223.1"/>
    <property type="molecule type" value="Genomic_DNA"/>
</dbReference>
<evidence type="ECO:0000313" key="14">
    <source>
        <dbReference type="EMBL" id="OUY07223.1"/>
    </source>
</evidence>
<dbReference type="Proteomes" id="UP000196536">
    <property type="component" value="Unassembled WGS sequence"/>
</dbReference>
<comment type="similarity">
    <text evidence="2">Belongs to the HPPK family.</text>
</comment>
<dbReference type="GO" id="GO:0046654">
    <property type="term" value="P:tetrahydrofolate biosynthetic process"/>
    <property type="evidence" value="ECO:0007669"/>
    <property type="project" value="UniProtKB-UniPathway"/>
</dbReference>
<dbReference type="InterPro" id="IPR000550">
    <property type="entry name" value="Hppk"/>
</dbReference>
<dbReference type="Pfam" id="PF01288">
    <property type="entry name" value="HPPK"/>
    <property type="match status" value="1"/>
</dbReference>
<dbReference type="UniPathway" id="UPA00077">
    <property type="reaction ID" value="UER00155"/>
</dbReference>
<accession>A0A1Z9YYF3</accession>
<keyword evidence="7 14" id="KW-0418">Kinase</keyword>
<evidence type="ECO:0000256" key="5">
    <source>
        <dbReference type="ARBA" id="ARBA00022679"/>
    </source>
</evidence>
<evidence type="ECO:0000256" key="6">
    <source>
        <dbReference type="ARBA" id="ARBA00022741"/>
    </source>
</evidence>
<dbReference type="GO" id="GO:0003848">
    <property type="term" value="F:2-amino-4-hydroxy-6-hydroxymethyldihydropteridine diphosphokinase activity"/>
    <property type="evidence" value="ECO:0007669"/>
    <property type="project" value="UniProtKB-EC"/>
</dbReference>
<evidence type="ECO:0000256" key="12">
    <source>
        <dbReference type="ARBA" id="ARBA00033413"/>
    </source>
</evidence>
<evidence type="ECO:0000256" key="11">
    <source>
        <dbReference type="ARBA" id="ARBA00029766"/>
    </source>
</evidence>
<protein>
    <recommendedName>
        <fullName evidence="4">2-amino-4-hydroxy-6-hydroxymethyldihydropteridine pyrophosphokinase</fullName>
        <ecNumber evidence="3">2.7.6.3</ecNumber>
    </recommendedName>
    <alternativeName>
        <fullName evidence="11">6-hydroxymethyl-7,8-dihydropterin pyrophosphokinase</fullName>
    </alternativeName>
    <alternativeName>
        <fullName evidence="12">7,8-dihydro-6-hydroxymethylpterin-pyrophosphokinase</fullName>
    </alternativeName>
</protein>
<comment type="function">
    <text evidence="10">Catalyzes the transfer of pyrophosphate from adenosine triphosphate (ATP) to 6-hydroxymethyl-7,8-dihydropterin, an enzymatic step in folate biosynthesis pathway.</text>
</comment>
<comment type="pathway">
    <text evidence="1">Cofactor biosynthesis; tetrahydrofolate biosynthesis; 2-amino-4-hydroxy-6-hydroxymethyl-7,8-dihydropteridine diphosphate from 7,8-dihydroneopterin triphosphate: step 4/4.</text>
</comment>
<sequence>MSVFKSSVTVTIYAIAIASNLDKIQNTQFALTALKQLGTCQISPIYEIPCRDGVGADYWNAACLVDSQIELNELLELLKTLEAQTGRKRPSHSISLDIDLIAFGQDLSAMQFNPKKMPLAVDVIIPLATLWHSKDLPKVAHQYKTIDALI</sequence>
<dbReference type="EC" id="2.7.6.3" evidence="3"/>